<dbReference type="RefSeq" id="WP_132703812.1">
    <property type="nucleotide sequence ID" value="NZ_SMGI01000001.1"/>
</dbReference>
<organism evidence="2 3">
    <name type="scientific">Winogradskyella wandonensis</name>
    <dbReference type="NCBI Taxonomy" id="1442586"/>
    <lineage>
        <taxon>Bacteria</taxon>
        <taxon>Pseudomonadati</taxon>
        <taxon>Bacteroidota</taxon>
        <taxon>Flavobacteriia</taxon>
        <taxon>Flavobacteriales</taxon>
        <taxon>Flavobacteriaceae</taxon>
        <taxon>Winogradskyella</taxon>
    </lineage>
</organism>
<dbReference type="Pfam" id="PF08022">
    <property type="entry name" value="FAD_binding_8"/>
    <property type="match status" value="1"/>
</dbReference>
<dbReference type="PANTHER" id="PTHR47354">
    <property type="entry name" value="NADH OXIDOREDUCTASE HCR"/>
    <property type="match status" value="1"/>
</dbReference>
<evidence type="ECO:0000259" key="1">
    <source>
        <dbReference type="PROSITE" id="PS51384"/>
    </source>
</evidence>
<dbReference type="Gene3D" id="2.40.30.10">
    <property type="entry name" value="Translation factors"/>
    <property type="match status" value="1"/>
</dbReference>
<sequence>MEHKITIEQIEHINHNVLRIITSKPGGYSFSPGQATEMAIDKDGYREKKRPFTFTSLPEDDKLEFTIKVYNSHNGVTDELESLKVDDKLIIGDAWGAISYKGEGTFIAGGAGITPFIAILKDLQRKGELKNQKLLFSNKTEKDIILKNNFEAWLGNNATFVLSEENHSDYYNGHINKQFLKAQNLDISKPVYLCGPPAMESAVKTDLYAMGLSENLLITEA</sequence>
<protein>
    <recommendedName>
        <fullName evidence="1">FAD-binding FR-type domain-containing protein</fullName>
    </recommendedName>
</protein>
<dbReference type="EMBL" id="SMGI01000001">
    <property type="protein sequence ID" value="TCK69299.1"/>
    <property type="molecule type" value="Genomic_DNA"/>
</dbReference>
<dbReference type="SUPFAM" id="SSF63380">
    <property type="entry name" value="Riboflavin synthase domain-like"/>
    <property type="match status" value="1"/>
</dbReference>
<evidence type="ECO:0000313" key="2">
    <source>
        <dbReference type="EMBL" id="TCK69299.1"/>
    </source>
</evidence>
<dbReference type="InterPro" id="IPR050415">
    <property type="entry name" value="MRET"/>
</dbReference>
<keyword evidence="3" id="KW-1185">Reference proteome</keyword>
<dbReference type="GO" id="GO:0016491">
    <property type="term" value="F:oxidoreductase activity"/>
    <property type="evidence" value="ECO:0007669"/>
    <property type="project" value="InterPro"/>
</dbReference>
<dbReference type="PRINTS" id="PR00410">
    <property type="entry name" value="PHEHYDRXLASE"/>
</dbReference>
<dbReference type="InterPro" id="IPR017938">
    <property type="entry name" value="Riboflavin_synthase-like_b-brl"/>
</dbReference>
<dbReference type="AlphaFoldDB" id="A0A4R1KYW3"/>
<name>A0A4R1KYW3_9FLAO</name>
<proteinExistence type="predicted"/>
<dbReference type="InterPro" id="IPR001433">
    <property type="entry name" value="OxRdtase_FAD/NAD-bd"/>
</dbReference>
<evidence type="ECO:0000313" key="3">
    <source>
        <dbReference type="Proteomes" id="UP000295714"/>
    </source>
</evidence>
<dbReference type="Pfam" id="PF00175">
    <property type="entry name" value="NAD_binding_1"/>
    <property type="match status" value="1"/>
</dbReference>
<dbReference type="Gene3D" id="3.40.50.80">
    <property type="entry name" value="Nucleotide-binding domain of ferredoxin-NADP reductase (FNR) module"/>
    <property type="match status" value="1"/>
</dbReference>
<dbReference type="CDD" id="cd06196">
    <property type="entry name" value="FNR_like_1"/>
    <property type="match status" value="1"/>
</dbReference>
<gene>
    <name evidence="2" type="ORF">DFQ05_0820</name>
</gene>
<dbReference type="InterPro" id="IPR013112">
    <property type="entry name" value="FAD-bd_8"/>
</dbReference>
<accession>A0A4R1KYW3</accession>
<comment type="caution">
    <text evidence="2">The sequence shown here is derived from an EMBL/GenBank/DDBJ whole genome shotgun (WGS) entry which is preliminary data.</text>
</comment>
<dbReference type="InterPro" id="IPR039261">
    <property type="entry name" value="FNR_nucleotide-bd"/>
</dbReference>
<dbReference type="InterPro" id="IPR017927">
    <property type="entry name" value="FAD-bd_FR_type"/>
</dbReference>
<dbReference type="PANTHER" id="PTHR47354:SF5">
    <property type="entry name" value="PROTEIN RFBI"/>
    <property type="match status" value="1"/>
</dbReference>
<feature type="domain" description="FAD-binding FR-type" evidence="1">
    <location>
        <begin position="1"/>
        <end position="101"/>
    </location>
</feature>
<dbReference type="SUPFAM" id="SSF52343">
    <property type="entry name" value="Ferredoxin reductase-like, C-terminal NADP-linked domain"/>
    <property type="match status" value="1"/>
</dbReference>
<dbReference type="Proteomes" id="UP000295714">
    <property type="component" value="Unassembled WGS sequence"/>
</dbReference>
<dbReference type="PROSITE" id="PS51384">
    <property type="entry name" value="FAD_FR"/>
    <property type="match status" value="1"/>
</dbReference>
<reference evidence="2 3" key="1">
    <citation type="journal article" date="2015" name="Stand. Genomic Sci.">
        <title>Genomic Encyclopedia of Bacterial and Archaeal Type Strains, Phase III: the genomes of soil and plant-associated and newly described type strains.</title>
        <authorList>
            <person name="Whitman W.B."/>
            <person name="Woyke T."/>
            <person name="Klenk H.P."/>
            <person name="Zhou Y."/>
            <person name="Lilburn T.G."/>
            <person name="Beck B.J."/>
            <person name="De Vos P."/>
            <person name="Vandamme P."/>
            <person name="Eisen J.A."/>
            <person name="Garrity G."/>
            <person name="Hugenholtz P."/>
            <person name="Kyrpides N.C."/>
        </authorList>
    </citation>
    <scope>NUCLEOTIDE SEQUENCE [LARGE SCALE GENOMIC DNA]</scope>
    <source>
        <strain evidence="2 3">CECT 8445</strain>
    </source>
</reference>
<dbReference type="OrthoDB" id="9789468at2"/>